<accession>A0A1G8DEV4</accession>
<dbReference type="InterPro" id="IPR003661">
    <property type="entry name" value="HisK_dim/P_dom"/>
</dbReference>
<dbReference type="PROSITE" id="PS50885">
    <property type="entry name" value="HAMP"/>
    <property type="match status" value="1"/>
</dbReference>
<keyword evidence="16" id="KW-1185">Reference proteome</keyword>
<evidence type="ECO:0000256" key="5">
    <source>
        <dbReference type="ARBA" id="ARBA00022679"/>
    </source>
</evidence>
<dbReference type="Gene3D" id="3.30.565.10">
    <property type="entry name" value="Histidine kinase-like ATPase, C-terminal domain"/>
    <property type="match status" value="1"/>
</dbReference>
<feature type="region of interest" description="Disordered" evidence="11">
    <location>
        <begin position="457"/>
        <end position="497"/>
    </location>
</feature>
<dbReference type="PROSITE" id="PS50109">
    <property type="entry name" value="HIS_KIN"/>
    <property type="match status" value="1"/>
</dbReference>
<dbReference type="InterPro" id="IPR005467">
    <property type="entry name" value="His_kinase_dom"/>
</dbReference>
<evidence type="ECO:0000256" key="7">
    <source>
        <dbReference type="ARBA" id="ARBA00022777"/>
    </source>
</evidence>
<dbReference type="Pfam" id="PF02518">
    <property type="entry name" value="HATPase_c"/>
    <property type="match status" value="1"/>
</dbReference>
<evidence type="ECO:0000256" key="9">
    <source>
        <dbReference type="ARBA" id="ARBA00023012"/>
    </source>
</evidence>
<evidence type="ECO:0000256" key="8">
    <source>
        <dbReference type="ARBA" id="ARBA00022989"/>
    </source>
</evidence>
<dbReference type="SUPFAM" id="SSF55874">
    <property type="entry name" value="ATPase domain of HSP90 chaperone/DNA topoisomerase II/histidine kinase"/>
    <property type="match status" value="1"/>
</dbReference>
<evidence type="ECO:0000256" key="4">
    <source>
        <dbReference type="ARBA" id="ARBA00022553"/>
    </source>
</evidence>
<dbReference type="AlphaFoldDB" id="A0A1G8DEV4"/>
<evidence type="ECO:0000256" key="10">
    <source>
        <dbReference type="ARBA" id="ARBA00023136"/>
    </source>
</evidence>
<dbReference type="Pfam" id="PF00672">
    <property type="entry name" value="HAMP"/>
    <property type="match status" value="1"/>
</dbReference>
<dbReference type="InterPro" id="IPR004358">
    <property type="entry name" value="Sig_transdc_His_kin-like_C"/>
</dbReference>
<dbReference type="GO" id="GO:0000155">
    <property type="term" value="F:phosphorelay sensor kinase activity"/>
    <property type="evidence" value="ECO:0007669"/>
    <property type="project" value="InterPro"/>
</dbReference>
<dbReference type="PANTHER" id="PTHR45436">
    <property type="entry name" value="SENSOR HISTIDINE KINASE YKOH"/>
    <property type="match status" value="1"/>
</dbReference>
<keyword evidence="9" id="KW-0902">Two-component regulatory system</keyword>
<gene>
    <name evidence="15" type="ORF">SAMN05421869_102549</name>
</gene>
<dbReference type="InterPro" id="IPR050428">
    <property type="entry name" value="TCS_sensor_his_kinase"/>
</dbReference>
<dbReference type="EMBL" id="FNDJ01000002">
    <property type="protein sequence ID" value="SDH55979.1"/>
    <property type="molecule type" value="Genomic_DNA"/>
</dbReference>
<keyword evidence="4" id="KW-0597">Phosphoprotein</keyword>
<comment type="subcellular location">
    <subcellularLocation>
        <location evidence="2">Cell membrane</location>
    </subcellularLocation>
</comment>
<keyword evidence="6 12" id="KW-0812">Transmembrane</keyword>
<dbReference type="InterPro" id="IPR036097">
    <property type="entry name" value="HisK_dim/P_sf"/>
</dbReference>
<organism evidence="15 16">
    <name type="scientific">Nonomuraea jiangxiensis</name>
    <dbReference type="NCBI Taxonomy" id="633440"/>
    <lineage>
        <taxon>Bacteria</taxon>
        <taxon>Bacillati</taxon>
        <taxon>Actinomycetota</taxon>
        <taxon>Actinomycetes</taxon>
        <taxon>Streptosporangiales</taxon>
        <taxon>Streptosporangiaceae</taxon>
        <taxon>Nonomuraea</taxon>
    </lineage>
</organism>
<keyword evidence="5" id="KW-0808">Transferase</keyword>
<comment type="catalytic activity">
    <reaction evidence="1">
        <text>ATP + protein L-histidine = ADP + protein N-phospho-L-histidine.</text>
        <dbReference type="EC" id="2.7.13.3"/>
    </reaction>
</comment>
<dbReference type="GO" id="GO:0005886">
    <property type="term" value="C:plasma membrane"/>
    <property type="evidence" value="ECO:0007669"/>
    <property type="project" value="UniProtKB-SubCell"/>
</dbReference>
<evidence type="ECO:0000256" key="12">
    <source>
        <dbReference type="SAM" id="Phobius"/>
    </source>
</evidence>
<dbReference type="Gene3D" id="1.10.287.130">
    <property type="match status" value="1"/>
</dbReference>
<sequence>MGGGRASPLPNSLRARTTLAVGVLALIFLSLIGAAVNYLVLDRVQQRVSQESMQAAAVWMQTLQPGDPRQPVPRTRIDLLQLVDSRGRVVTASAAAAGRPALSTIMPQVDHPEQDRVECSAPGKCIMVTALRVPSLMAAQLWRGEPHFIYAGMVEPPILATKTLEISTAAAIVLLTGLVAGGNWWLAGRTLRPVAAIRERMSEITVRDLSLRVPTPPGRTEYTLLIGTINQTLARLEETVREQRRFAATTSHELRTPIAGLRTNLEEALLYPDDVDPRSAIRAALSTTERLELIVDDLLVLARLRAGEPAVRERIDLGALVREEAATRSGQVRMHVRAAPDVRVLGSRIQLIRVLDNLLANARRHADHEVEVTAERAGGLAVVTVTDDGDGIAAADRERVFERFVRLEDGRRREQGGSGLGLTISRDIAHAHNGTLRIEDSPRGARFVLRLPAVYDVQQAPDGTRPPPAAHQKAPPPPPAGHGVQARVGSRPPADHK</sequence>
<proteinExistence type="predicted"/>
<dbReference type="CDD" id="cd00082">
    <property type="entry name" value="HisKA"/>
    <property type="match status" value="1"/>
</dbReference>
<evidence type="ECO:0000259" key="13">
    <source>
        <dbReference type="PROSITE" id="PS50109"/>
    </source>
</evidence>
<dbReference type="SUPFAM" id="SSF47384">
    <property type="entry name" value="Homodimeric domain of signal transducing histidine kinase"/>
    <property type="match status" value="1"/>
</dbReference>
<dbReference type="Proteomes" id="UP000199202">
    <property type="component" value="Unassembled WGS sequence"/>
</dbReference>
<keyword evidence="10 12" id="KW-0472">Membrane</keyword>
<dbReference type="InterPro" id="IPR003594">
    <property type="entry name" value="HATPase_dom"/>
</dbReference>
<dbReference type="Gene3D" id="6.10.340.10">
    <property type="match status" value="1"/>
</dbReference>
<dbReference type="InterPro" id="IPR003660">
    <property type="entry name" value="HAMP_dom"/>
</dbReference>
<evidence type="ECO:0000256" key="1">
    <source>
        <dbReference type="ARBA" id="ARBA00000085"/>
    </source>
</evidence>
<evidence type="ECO:0000256" key="3">
    <source>
        <dbReference type="ARBA" id="ARBA00012438"/>
    </source>
</evidence>
<protein>
    <recommendedName>
        <fullName evidence="3">histidine kinase</fullName>
        <ecNumber evidence="3">2.7.13.3</ecNumber>
    </recommendedName>
</protein>
<evidence type="ECO:0000313" key="15">
    <source>
        <dbReference type="EMBL" id="SDH55979.1"/>
    </source>
</evidence>
<keyword evidence="8 12" id="KW-1133">Transmembrane helix</keyword>
<dbReference type="EC" id="2.7.13.3" evidence="3"/>
<reference evidence="15 16" key="1">
    <citation type="submission" date="2016-10" db="EMBL/GenBank/DDBJ databases">
        <authorList>
            <person name="de Groot N.N."/>
        </authorList>
    </citation>
    <scope>NUCLEOTIDE SEQUENCE [LARGE SCALE GENOMIC DNA]</scope>
    <source>
        <strain evidence="15 16">CGMCC 4.6533</strain>
    </source>
</reference>
<feature type="domain" description="Histidine kinase" evidence="13">
    <location>
        <begin position="249"/>
        <end position="455"/>
    </location>
</feature>
<dbReference type="InterPro" id="IPR036890">
    <property type="entry name" value="HATPase_C_sf"/>
</dbReference>
<feature type="domain" description="HAMP" evidence="14">
    <location>
        <begin position="188"/>
        <end position="241"/>
    </location>
</feature>
<evidence type="ECO:0000256" key="2">
    <source>
        <dbReference type="ARBA" id="ARBA00004236"/>
    </source>
</evidence>
<keyword evidence="7 15" id="KW-0418">Kinase</keyword>
<feature type="transmembrane region" description="Helical" evidence="12">
    <location>
        <begin position="166"/>
        <end position="186"/>
    </location>
</feature>
<feature type="compositionally biased region" description="Pro residues" evidence="11">
    <location>
        <begin position="464"/>
        <end position="480"/>
    </location>
</feature>
<evidence type="ECO:0000256" key="6">
    <source>
        <dbReference type="ARBA" id="ARBA00022692"/>
    </source>
</evidence>
<dbReference type="SMART" id="SM00387">
    <property type="entry name" value="HATPase_c"/>
    <property type="match status" value="1"/>
</dbReference>
<evidence type="ECO:0000259" key="14">
    <source>
        <dbReference type="PROSITE" id="PS50885"/>
    </source>
</evidence>
<feature type="transmembrane region" description="Helical" evidence="12">
    <location>
        <begin position="20"/>
        <end position="41"/>
    </location>
</feature>
<dbReference type="PRINTS" id="PR00344">
    <property type="entry name" value="BCTRLSENSOR"/>
</dbReference>
<dbReference type="SMART" id="SM00304">
    <property type="entry name" value="HAMP"/>
    <property type="match status" value="1"/>
</dbReference>
<dbReference type="Pfam" id="PF00512">
    <property type="entry name" value="HisKA"/>
    <property type="match status" value="1"/>
</dbReference>
<dbReference type="SMART" id="SM00388">
    <property type="entry name" value="HisKA"/>
    <property type="match status" value="1"/>
</dbReference>
<evidence type="ECO:0000256" key="11">
    <source>
        <dbReference type="SAM" id="MobiDB-lite"/>
    </source>
</evidence>
<dbReference type="STRING" id="633440.SAMN05421869_102549"/>
<evidence type="ECO:0000313" key="16">
    <source>
        <dbReference type="Proteomes" id="UP000199202"/>
    </source>
</evidence>
<name>A0A1G8DEV4_9ACTN</name>
<dbReference type="PANTHER" id="PTHR45436:SF5">
    <property type="entry name" value="SENSOR HISTIDINE KINASE TRCS"/>
    <property type="match status" value="1"/>
</dbReference>